<dbReference type="SUPFAM" id="SSF51735">
    <property type="entry name" value="NAD(P)-binding Rossmann-fold domains"/>
    <property type="match status" value="1"/>
</dbReference>
<accession>A0ABT9ZJP0</accession>
<dbReference type="InterPro" id="IPR036291">
    <property type="entry name" value="NAD(P)-bd_dom_sf"/>
</dbReference>
<evidence type="ECO:0000313" key="3">
    <source>
        <dbReference type="EMBL" id="MDQ0232509.1"/>
    </source>
</evidence>
<dbReference type="RefSeq" id="WP_307344574.1">
    <property type="nucleotide sequence ID" value="NZ_JAUSUD010000022.1"/>
</dbReference>
<dbReference type="EC" id="1.1.1.281" evidence="3"/>
<dbReference type="GO" id="GO:0033705">
    <property type="term" value="F:GDP-4-dehydro-6-deoxy-D-mannose reductase activity"/>
    <property type="evidence" value="ECO:0007669"/>
    <property type="project" value="UniProtKB-EC"/>
</dbReference>
<dbReference type="InterPro" id="IPR001509">
    <property type="entry name" value="Epimerase_deHydtase"/>
</dbReference>
<name>A0ABT9ZJP0_9BACI</name>
<dbReference type="EMBL" id="JAUSUD010000022">
    <property type="protein sequence ID" value="MDQ0232509.1"/>
    <property type="molecule type" value="Genomic_DNA"/>
</dbReference>
<comment type="similarity">
    <text evidence="1">Belongs to the NAD(P)-dependent epimerase/dehydratase family.</text>
</comment>
<dbReference type="Gene3D" id="3.90.25.10">
    <property type="entry name" value="UDP-galactose 4-epimerase, domain 1"/>
    <property type="match status" value="1"/>
</dbReference>
<dbReference type="PANTHER" id="PTHR43000">
    <property type="entry name" value="DTDP-D-GLUCOSE 4,6-DEHYDRATASE-RELATED"/>
    <property type="match status" value="1"/>
</dbReference>
<evidence type="ECO:0000256" key="1">
    <source>
        <dbReference type="ARBA" id="ARBA00007637"/>
    </source>
</evidence>
<proteinExistence type="inferred from homology"/>
<sequence length="298" mass="33625">MTKRGNILITGITGFTGRHAAKYFSSEGYEVIGVSRNYVPIHNIKIETCDLSNKLEVTNLLKKINPEFILHLAGQNHVGRSWEEPLHSLEANSLSTAYLIEAARQYTNVKKIVVVGSVLQFNPDNLETLKHPYSLSKTLQCMIAQSWSRLYQVPVVVAKPTNLIGPGYSNGICSIIAEKVAVIEKKQAEPLINVNNLYATRDFLDVRDAVRAYDVLCKHGEVGQIYDITTGFNRTLKDVTDYFLNNANVDFEVKAKEAIIEESYQIEPAKLKNLDWKPLISFEASLQDTLNFYRNKLK</sequence>
<dbReference type="Pfam" id="PF01370">
    <property type="entry name" value="Epimerase"/>
    <property type="match status" value="1"/>
</dbReference>
<keyword evidence="3" id="KW-0560">Oxidoreductase</keyword>
<dbReference type="Proteomes" id="UP001234495">
    <property type="component" value="Unassembled WGS sequence"/>
</dbReference>
<feature type="domain" description="NAD-dependent epimerase/dehydratase" evidence="2">
    <location>
        <begin position="7"/>
        <end position="228"/>
    </location>
</feature>
<reference evidence="3 4" key="1">
    <citation type="submission" date="2023-07" db="EMBL/GenBank/DDBJ databases">
        <title>Genomic Encyclopedia of Type Strains, Phase IV (KMG-IV): sequencing the most valuable type-strain genomes for metagenomic binning, comparative biology and taxonomic classification.</title>
        <authorList>
            <person name="Goeker M."/>
        </authorList>
    </citation>
    <scope>NUCLEOTIDE SEQUENCE [LARGE SCALE GENOMIC DNA]</scope>
    <source>
        <strain evidence="3 4">DSM 29005</strain>
    </source>
</reference>
<dbReference type="Gene3D" id="3.40.50.720">
    <property type="entry name" value="NAD(P)-binding Rossmann-like Domain"/>
    <property type="match status" value="1"/>
</dbReference>
<gene>
    <name evidence="3" type="ORF">J2S19_003831</name>
</gene>
<evidence type="ECO:0000259" key="2">
    <source>
        <dbReference type="Pfam" id="PF01370"/>
    </source>
</evidence>
<organism evidence="3 4">
    <name type="scientific">Metabacillus malikii</name>
    <dbReference type="NCBI Taxonomy" id="1504265"/>
    <lineage>
        <taxon>Bacteria</taxon>
        <taxon>Bacillati</taxon>
        <taxon>Bacillota</taxon>
        <taxon>Bacilli</taxon>
        <taxon>Bacillales</taxon>
        <taxon>Bacillaceae</taxon>
        <taxon>Metabacillus</taxon>
    </lineage>
</organism>
<protein>
    <submittedName>
        <fullName evidence="3">GDP-4-dehydro-6-deoxy-D-mannose reductase</fullName>
        <ecNumber evidence="3">1.1.1.281</ecNumber>
    </submittedName>
</protein>
<comment type="caution">
    <text evidence="3">The sequence shown here is derived from an EMBL/GenBank/DDBJ whole genome shotgun (WGS) entry which is preliminary data.</text>
</comment>
<evidence type="ECO:0000313" key="4">
    <source>
        <dbReference type="Proteomes" id="UP001234495"/>
    </source>
</evidence>
<keyword evidence="4" id="KW-1185">Reference proteome</keyword>